<dbReference type="Proteomes" id="UP000652761">
    <property type="component" value="Unassembled WGS sequence"/>
</dbReference>
<accession>A0A843UE82</accession>
<feature type="region of interest" description="Disordered" evidence="1">
    <location>
        <begin position="219"/>
        <end position="243"/>
    </location>
</feature>
<evidence type="ECO:0000313" key="4">
    <source>
        <dbReference type="Proteomes" id="UP000652761"/>
    </source>
</evidence>
<feature type="compositionally biased region" description="Basic and acidic residues" evidence="1">
    <location>
        <begin position="180"/>
        <end position="193"/>
    </location>
</feature>
<evidence type="ECO:0000256" key="2">
    <source>
        <dbReference type="SAM" id="Phobius"/>
    </source>
</evidence>
<evidence type="ECO:0000256" key="1">
    <source>
        <dbReference type="SAM" id="MobiDB-lite"/>
    </source>
</evidence>
<keyword evidence="4" id="KW-1185">Reference proteome</keyword>
<feature type="region of interest" description="Disordered" evidence="1">
    <location>
        <begin position="300"/>
        <end position="350"/>
    </location>
</feature>
<comment type="caution">
    <text evidence="3">The sequence shown here is derived from an EMBL/GenBank/DDBJ whole genome shotgun (WGS) entry which is preliminary data.</text>
</comment>
<evidence type="ECO:0000313" key="3">
    <source>
        <dbReference type="EMBL" id="MQL78389.1"/>
    </source>
</evidence>
<dbReference type="EMBL" id="NMUH01000397">
    <property type="protein sequence ID" value="MQL78389.1"/>
    <property type="molecule type" value="Genomic_DNA"/>
</dbReference>
<feature type="transmembrane region" description="Helical" evidence="2">
    <location>
        <begin position="88"/>
        <end position="111"/>
    </location>
</feature>
<keyword evidence="2" id="KW-0472">Membrane</keyword>
<gene>
    <name evidence="3" type="ORF">Taro_010820</name>
</gene>
<protein>
    <submittedName>
        <fullName evidence="3">Uncharacterized protein</fullName>
    </submittedName>
</protein>
<reference evidence="3" key="1">
    <citation type="submission" date="2017-07" db="EMBL/GenBank/DDBJ databases">
        <title>Taro Niue Genome Assembly and Annotation.</title>
        <authorList>
            <person name="Atibalentja N."/>
            <person name="Keating K."/>
            <person name="Fields C.J."/>
        </authorList>
    </citation>
    <scope>NUCLEOTIDE SEQUENCE</scope>
    <source>
        <strain evidence="3">Niue_2</strain>
        <tissue evidence="3">Leaf</tissue>
    </source>
</reference>
<feature type="compositionally biased region" description="Basic residues" evidence="1">
    <location>
        <begin position="336"/>
        <end position="350"/>
    </location>
</feature>
<name>A0A843UE82_COLES</name>
<feature type="compositionally biased region" description="Basic and acidic residues" evidence="1">
    <location>
        <begin position="226"/>
        <end position="239"/>
    </location>
</feature>
<keyword evidence="2" id="KW-1133">Transmembrane helix</keyword>
<dbReference type="AlphaFoldDB" id="A0A843UE82"/>
<sequence length="350" mass="38810">MQEIVYEADPALAEEYYAEVESKMFETHDSLLVAEDESTAKDVVGDVVEEPKDVPIVGSPSTMVESEFTLQDFDVVWLDFHEVHSGRQFEICDIMICMACVIYVVFIFLLLRHFKIRGRIFSKWGRMTGTVTRDGRGTRLQTTGDILTSILFYYERGTDGNVLCRFLSGFPRGRNKIKEHKPNKYRKEKERETSPLPSRLGLGCPCPSLGWPQHPSAVAPTGLSHGKQEKKMGAGKEGGRAPSPPLASVAAACTAAARRCCCSGPLPASRACPPCRGPPPLARRWPPLLAPPLRRFCRAVALPPPPPSKERRGGGRSRLSLPALFRTEPSRERGAGNRKGKRKKNRKQQG</sequence>
<feature type="region of interest" description="Disordered" evidence="1">
    <location>
        <begin position="175"/>
        <end position="196"/>
    </location>
</feature>
<keyword evidence="2" id="KW-0812">Transmembrane</keyword>
<proteinExistence type="predicted"/>
<organism evidence="3 4">
    <name type="scientific">Colocasia esculenta</name>
    <name type="common">Wild taro</name>
    <name type="synonym">Arum esculentum</name>
    <dbReference type="NCBI Taxonomy" id="4460"/>
    <lineage>
        <taxon>Eukaryota</taxon>
        <taxon>Viridiplantae</taxon>
        <taxon>Streptophyta</taxon>
        <taxon>Embryophyta</taxon>
        <taxon>Tracheophyta</taxon>
        <taxon>Spermatophyta</taxon>
        <taxon>Magnoliopsida</taxon>
        <taxon>Liliopsida</taxon>
        <taxon>Araceae</taxon>
        <taxon>Aroideae</taxon>
        <taxon>Colocasieae</taxon>
        <taxon>Colocasia</taxon>
    </lineage>
</organism>